<protein>
    <submittedName>
        <fullName evidence="1">4687_t:CDS:1</fullName>
    </submittedName>
</protein>
<name>A0ACA9MCS0_9GLOM</name>
<evidence type="ECO:0000313" key="2">
    <source>
        <dbReference type="Proteomes" id="UP000789860"/>
    </source>
</evidence>
<comment type="caution">
    <text evidence="1">The sequence shown here is derived from an EMBL/GenBank/DDBJ whole genome shotgun (WGS) entry which is preliminary data.</text>
</comment>
<keyword evidence="2" id="KW-1185">Reference proteome</keyword>
<dbReference type="EMBL" id="CAJVPM010011345">
    <property type="protein sequence ID" value="CAG8580438.1"/>
    <property type="molecule type" value="Genomic_DNA"/>
</dbReference>
<proteinExistence type="predicted"/>
<sequence>STHKTVYKITATINNNDLKDHPDINNPNLTVIKNSFVDEEEVKKLISSHDIIIFAAGTKLSNAFFPNKVYSRPAPWIRQAIVESQNRSGKQIKFIGITAMAARNADKGPLWNELIFGTWCKPSFEDMILFEDTFLKATDDEKINYIFLRPPGMTEDIPDHDIRVDPENKPSGEFRVKRKMLAQFIVKECVLSNKYDGRAMVLIHD</sequence>
<dbReference type="Proteomes" id="UP000789860">
    <property type="component" value="Unassembled WGS sequence"/>
</dbReference>
<gene>
    <name evidence="1" type="ORF">SCALOS_LOCUS6184</name>
</gene>
<organism evidence="1 2">
    <name type="scientific">Scutellospora calospora</name>
    <dbReference type="NCBI Taxonomy" id="85575"/>
    <lineage>
        <taxon>Eukaryota</taxon>
        <taxon>Fungi</taxon>
        <taxon>Fungi incertae sedis</taxon>
        <taxon>Mucoromycota</taxon>
        <taxon>Glomeromycotina</taxon>
        <taxon>Glomeromycetes</taxon>
        <taxon>Diversisporales</taxon>
        <taxon>Gigasporaceae</taxon>
        <taxon>Scutellospora</taxon>
    </lineage>
</organism>
<reference evidence="1" key="1">
    <citation type="submission" date="2021-06" db="EMBL/GenBank/DDBJ databases">
        <authorList>
            <person name="Kallberg Y."/>
            <person name="Tangrot J."/>
            <person name="Rosling A."/>
        </authorList>
    </citation>
    <scope>NUCLEOTIDE SEQUENCE</scope>
    <source>
        <strain evidence="1">AU212A</strain>
    </source>
</reference>
<accession>A0ACA9MCS0</accession>
<evidence type="ECO:0000313" key="1">
    <source>
        <dbReference type="EMBL" id="CAG8580438.1"/>
    </source>
</evidence>
<feature type="non-terminal residue" evidence="1">
    <location>
        <position position="1"/>
    </location>
</feature>